<dbReference type="EMBL" id="JAJJMB010009474">
    <property type="protein sequence ID" value="KAI3913429.1"/>
    <property type="molecule type" value="Genomic_DNA"/>
</dbReference>
<proteinExistence type="predicted"/>
<keyword evidence="2" id="KW-1185">Reference proteome</keyword>
<dbReference type="InterPro" id="IPR009798">
    <property type="entry name" value="Wun1-like"/>
</dbReference>
<dbReference type="PANTHER" id="PTHR33703:SF1">
    <property type="entry name" value="WOUND-INDUCED PROTEIN 1"/>
    <property type="match status" value="1"/>
</dbReference>
<dbReference type="Proteomes" id="UP001202328">
    <property type="component" value="Unassembled WGS sequence"/>
</dbReference>
<comment type="caution">
    <text evidence="1">The sequence shown here is derived from an EMBL/GenBank/DDBJ whole genome shotgun (WGS) entry which is preliminary data.</text>
</comment>
<sequence length="195" mass="21623">MTSAKKFKEASNTRTICALYESLSARDIETIERLLASDIEWWYHGPPAHQYMMRFLTGTSSNCNTGSRTSSTSSLSSVDDHEDIEDSSSFLFVPSSITAFDSLVIVEGCDLSRLVSWVHVWTVSDVNGIVTQVREYFNTSLTIARFEHNWNNSNTNQPSSSRQSQTSRLVNSAAVWESKLSSTIGISVPGLLLAI</sequence>
<dbReference type="Gene3D" id="3.10.450.50">
    <property type="match status" value="1"/>
</dbReference>
<accession>A0AAD4SND8</accession>
<evidence type="ECO:0008006" key="3">
    <source>
        <dbReference type="Google" id="ProtNLM"/>
    </source>
</evidence>
<evidence type="ECO:0000313" key="1">
    <source>
        <dbReference type="EMBL" id="KAI3913429.1"/>
    </source>
</evidence>
<dbReference type="SUPFAM" id="SSF54427">
    <property type="entry name" value="NTF2-like"/>
    <property type="match status" value="1"/>
</dbReference>
<evidence type="ECO:0000313" key="2">
    <source>
        <dbReference type="Proteomes" id="UP001202328"/>
    </source>
</evidence>
<dbReference type="PANTHER" id="PTHR33703">
    <property type="entry name" value="OS07G0691300 PROTEIN"/>
    <property type="match status" value="1"/>
</dbReference>
<dbReference type="Pfam" id="PF07107">
    <property type="entry name" value="WI12"/>
    <property type="match status" value="1"/>
</dbReference>
<protein>
    <recommendedName>
        <fullName evidence="3">Wound-induced protein 1</fullName>
    </recommendedName>
</protein>
<dbReference type="AlphaFoldDB" id="A0AAD4SND8"/>
<name>A0AAD4SND8_9MAGN</name>
<gene>
    <name evidence="1" type="ORF">MKW98_003908</name>
</gene>
<organism evidence="1 2">
    <name type="scientific">Papaver atlanticum</name>
    <dbReference type="NCBI Taxonomy" id="357466"/>
    <lineage>
        <taxon>Eukaryota</taxon>
        <taxon>Viridiplantae</taxon>
        <taxon>Streptophyta</taxon>
        <taxon>Embryophyta</taxon>
        <taxon>Tracheophyta</taxon>
        <taxon>Spermatophyta</taxon>
        <taxon>Magnoliopsida</taxon>
        <taxon>Ranunculales</taxon>
        <taxon>Papaveraceae</taxon>
        <taxon>Papaveroideae</taxon>
        <taxon>Papaver</taxon>
    </lineage>
</organism>
<dbReference type="InterPro" id="IPR032710">
    <property type="entry name" value="NTF2-like_dom_sf"/>
</dbReference>
<reference evidence="1" key="1">
    <citation type="submission" date="2022-04" db="EMBL/GenBank/DDBJ databases">
        <title>A functionally conserved STORR gene fusion in Papaver species that diverged 16.8 million years ago.</title>
        <authorList>
            <person name="Catania T."/>
        </authorList>
    </citation>
    <scope>NUCLEOTIDE SEQUENCE</scope>
    <source>
        <strain evidence="1">S-188037</strain>
    </source>
</reference>